<dbReference type="EMBL" id="PDLO01000002">
    <property type="protein sequence ID" value="PHK99056.1"/>
    <property type="molecule type" value="Genomic_DNA"/>
</dbReference>
<protein>
    <submittedName>
        <fullName evidence="2">Uncharacterized protein</fullName>
    </submittedName>
</protein>
<gene>
    <name evidence="2" type="ORF">CGL56_06240</name>
</gene>
<dbReference type="AlphaFoldDB" id="A0A2G0CGF6"/>
<evidence type="ECO:0000313" key="2">
    <source>
        <dbReference type="EMBL" id="PHK99056.1"/>
    </source>
</evidence>
<keyword evidence="3" id="KW-1185">Reference proteome</keyword>
<reference evidence="2 3" key="1">
    <citation type="submission" date="2017-10" db="EMBL/GenBank/DDBJ databases">
        <title>The draft genome sequence of Lewinella marina KCTC 32374.</title>
        <authorList>
            <person name="Wang K."/>
        </authorList>
    </citation>
    <scope>NUCLEOTIDE SEQUENCE [LARGE SCALE GENOMIC DNA]</scope>
    <source>
        <strain evidence="2 3">MKG-38</strain>
    </source>
</reference>
<keyword evidence="1" id="KW-0472">Membrane</keyword>
<keyword evidence="1" id="KW-1133">Transmembrane helix</keyword>
<evidence type="ECO:0000256" key="1">
    <source>
        <dbReference type="SAM" id="Phobius"/>
    </source>
</evidence>
<dbReference type="Proteomes" id="UP000226437">
    <property type="component" value="Unassembled WGS sequence"/>
</dbReference>
<accession>A0A2G0CGF6</accession>
<organism evidence="2 3">
    <name type="scientific">Neolewinella marina</name>
    <dbReference type="NCBI Taxonomy" id="438751"/>
    <lineage>
        <taxon>Bacteria</taxon>
        <taxon>Pseudomonadati</taxon>
        <taxon>Bacteroidota</taxon>
        <taxon>Saprospiria</taxon>
        <taxon>Saprospirales</taxon>
        <taxon>Lewinellaceae</taxon>
        <taxon>Neolewinella</taxon>
    </lineage>
</organism>
<evidence type="ECO:0000313" key="3">
    <source>
        <dbReference type="Proteomes" id="UP000226437"/>
    </source>
</evidence>
<name>A0A2G0CGF6_9BACT</name>
<keyword evidence="1" id="KW-0812">Transmembrane</keyword>
<feature type="transmembrane region" description="Helical" evidence="1">
    <location>
        <begin position="104"/>
        <end position="123"/>
    </location>
</feature>
<comment type="caution">
    <text evidence="2">The sequence shown here is derived from an EMBL/GenBank/DDBJ whole genome shotgun (WGS) entry which is preliminary data.</text>
</comment>
<proteinExistence type="predicted"/>
<sequence length="124" mass="14152">MPQYSWNITGHQGANYKLGLFHGDKTHHVVLHCNDRVVQIDFEVRESKTYSVFLDQELCEVSIDHTGGNHYDYSCRINHEAKTPLNQLRKSHRDSQSRMERTRIVVAGCVVLLVFALLLGTSLG</sequence>